<gene>
    <name evidence="1" type="ORF">LCGC14_1763840</name>
</gene>
<proteinExistence type="predicted"/>
<dbReference type="EMBL" id="LAZR01016445">
    <property type="protein sequence ID" value="KKM04477.1"/>
    <property type="molecule type" value="Genomic_DNA"/>
</dbReference>
<name>A0A0F9HMQ5_9ZZZZ</name>
<dbReference type="SUPFAM" id="SSF82171">
    <property type="entry name" value="DPP6 N-terminal domain-like"/>
    <property type="match status" value="1"/>
</dbReference>
<sequence length="280" mass="31885">MSPDGRRLCWLAPSENDQPYAIKTYDLKADRTEELGIQWPGEEDITWGDCGWADGDTLVVWGYSVSSAVQWRRDTPKALHILRVNYKDRTVQREGSSRRFAKWRISPDCRYAFASGPEDGAQPGVHFLDLRTGRTQYIGGEERPAWTADARVALRISRFYGQEQWLCRFDVEKAAETPVLKIREDEELVAASPRGRFAILCDRTRGSLRPLSLVNVATGQRQRLPGSVLSSISLVWRHASVLGPWVSTFTPDGRKFMLWSPTPRQLFGLQLYSIPEGWLK</sequence>
<organism evidence="1">
    <name type="scientific">marine sediment metagenome</name>
    <dbReference type="NCBI Taxonomy" id="412755"/>
    <lineage>
        <taxon>unclassified sequences</taxon>
        <taxon>metagenomes</taxon>
        <taxon>ecological metagenomes</taxon>
    </lineage>
</organism>
<comment type="caution">
    <text evidence="1">The sequence shown here is derived from an EMBL/GenBank/DDBJ whole genome shotgun (WGS) entry which is preliminary data.</text>
</comment>
<evidence type="ECO:0000313" key="1">
    <source>
        <dbReference type="EMBL" id="KKM04477.1"/>
    </source>
</evidence>
<protein>
    <recommendedName>
        <fullName evidence="2">Dipeptidylpeptidase IV N-terminal domain-containing protein</fullName>
    </recommendedName>
</protein>
<reference evidence="1" key="1">
    <citation type="journal article" date="2015" name="Nature">
        <title>Complex archaea that bridge the gap between prokaryotes and eukaryotes.</title>
        <authorList>
            <person name="Spang A."/>
            <person name="Saw J.H."/>
            <person name="Jorgensen S.L."/>
            <person name="Zaremba-Niedzwiedzka K."/>
            <person name="Martijn J."/>
            <person name="Lind A.E."/>
            <person name="van Eijk R."/>
            <person name="Schleper C."/>
            <person name="Guy L."/>
            <person name="Ettema T.J."/>
        </authorList>
    </citation>
    <scope>NUCLEOTIDE SEQUENCE</scope>
</reference>
<evidence type="ECO:0008006" key="2">
    <source>
        <dbReference type="Google" id="ProtNLM"/>
    </source>
</evidence>
<accession>A0A0F9HMQ5</accession>
<dbReference type="AlphaFoldDB" id="A0A0F9HMQ5"/>